<feature type="region of interest" description="Disordered" evidence="1">
    <location>
        <begin position="75"/>
        <end position="121"/>
    </location>
</feature>
<proteinExistence type="predicted"/>
<evidence type="ECO:0000259" key="3">
    <source>
        <dbReference type="Pfam" id="PF06904"/>
    </source>
</evidence>
<dbReference type="Proteomes" id="UP000005952">
    <property type="component" value="Chromosome"/>
</dbReference>
<feature type="transmembrane region" description="Helical" evidence="2">
    <location>
        <begin position="37"/>
        <end position="56"/>
    </location>
</feature>
<dbReference type="STRING" id="670307.HYPDE_31903"/>
<feature type="compositionally biased region" description="Polar residues" evidence="1">
    <location>
        <begin position="78"/>
        <end position="105"/>
    </location>
</feature>
<evidence type="ECO:0000313" key="4">
    <source>
        <dbReference type="EMBL" id="AGK58055.1"/>
    </source>
</evidence>
<dbReference type="HOGENOM" id="CLU_743498_0_0_5"/>
<feature type="domain" description="Extensin-like C-terminal" evidence="3">
    <location>
        <begin position="314"/>
        <end position="362"/>
    </location>
</feature>
<sequence length="362" mass="39284">MELILSARHEVLMRARALQTLAIARAVRFLIRTSTNLSRAVFIGLVVLVVLHAYLIKREPAPPSIEIVRTHPFASPETPAQQSHPPSGPENTKTEQAPSPSQPADQKTPAPLPPALQKAPAWTESEIADAKAECARLLDKMTVVTEPLPPAREGTCGAPAPRELQSIGESKVKFQPPATLRCPMIAALNTWVSDKLQPAAKRSFGSPIVRILAGSYSCRNRYGLARAPISEHALMNAIDISGFVLENGKIVRVSRSWTAHNDEESRDAPKAGVAHMRAKTVTVVAVRVGAPNSVAHGADDSSKTKPDDAKKPEKDATSEFLHVAHDEACKIFGTVLGPDANAAHHDHFHLDMKERKYRSICQ</sequence>
<dbReference type="InterPro" id="IPR009683">
    <property type="entry name" value="Extensin-like_C"/>
</dbReference>
<evidence type="ECO:0000256" key="1">
    <source>
        <dbReference type="SAM" id="MobiDB-lite"/>
    </source>
</evidence>
<evidence type="ECO:0000313" key="5">
    <source>
        <dbReference type="Proteomes" id="UP000005952"/>
    </source>
</evidence>
<accession>N0BD53</accession>
<keyword evidence="2" id="KW-0812">Transmembrane</keyword>
<evidence type="ECO:0000256" key="2">
    <source>
        <dbReference type="SAM" id="Phobius"/>
    </source>
</evidence>
<dbReference type="EMBL" id="CP005587">
    <property type="protein sequence ID" value="AGK58055.1"/>
    <property type="molecule type" value="Genomic_DNA"/>
</dbReference>
<protein>
    <submittedName>
        <fullName evidence="4">Extensin family protein</fullName>
    </submittedName>
</protein>
<dbReference type="KEGG" id="hdt:HYPDE_31903"/>
<keyword evidence="5" id="KW-1185">Reference proteome</keyword>
<reference evidence="4 5" key="1">
    <citation type="journal article" date="2013" name="Genome Announc.">
        <title>Genome sequences for three denitrifying bacterial strains isolated from a uranium- and nitrate-contaminated subsurface environment.</title>
        <authorList>
            <person name="Venkatramanan R."/>
            <person name="Prakash O."/>
            <person name="Woyke T."/>
            <person name="Chain P."/>
            <person name="Goodwin L.A."/>
            <person name="Watson D."/>
            <person name="Brooks S."/>
            <person name="Kostka J.E."/>
            <person name="Green S.J."/>
        </authorList>
    </citation>
    <scope>NUCLEOTIDE SEQUENCE [LARGE SCALE GENOMIC DNA]</scope>
    <source>
        <strain evidence="4 5">1NES1</strain>
    </source>
</reference>
<dbReference type="Pfam" id="PF06904">
    <property type="entry name" value="Extensin-like_C"/>
    <property type="match status" value="2"/>
</dbReference>
<feature type="compositionally biased region" description="Basic and acidic residues" evidence="1">
    <location>
        <begin position="297"/>
        <end position="315"/>
    </location>
</feature>
<gene>
    <name evidence="4" type="ORF">HYPDE_31903</name>
</gene>
<name>N0BD53_9HYPH</name>
<organism evidence="4 5">
    <name type="scientific">Hyphomicrobium denitrificans 1NES1</name>
    <dbReference type="NCBI Taxonomy" id="670307"/>
    <lineage>
        <taxon>Bacteria</taxon>
        <taxon>Pseudomonadati</taxon>
        <taxon>Pseudomonadota</taxon>
        <taxon>Alphaproteobacteria</taxon>
        <taxon>Hyphomicrobiales</taxon>
        <taxon>Hyphomicrobiaceae</taxon>
        <taxon>Hyphomicrobium</taxon>
    </lineage>
</organism>
<dbReference type="AlphaFoldDB" id="N0BD53"/>
<dbReference type="eggNOG" id="COG3921">
    <property type="taxonomic scope" value="Bacteria"/>
</dbReference>
<feature type="domain" description="Extensin-like C-terminal" evidence="3">
    <location>
        <begin position="133"/>
        <end position="264"/>
    </location>
</feature>
<keyword evidence="2" id="KW-0472">Membrane</keyword>
<feature type="region of interest" description="Disordered" evidence="1">
    <location>
        <begin position="292"/>
        <end position="315"/>
    </location>
</feature>
<keyword evidence="2" id="KW-1133">Transmembrane helix</keyword>